<gene>
    <name evidence="1" type="ORF">EZ444_16160</name>
</gene>
<dbReference type="OrthoDB" id="797315at2"/>
<comment type="caution">
    <text evidence="1">The sequence shown here is derived from an EMBL/GenBank/DDBJ whole genome shotgun (WGS) entry which is preliminary data.</text>
</comment>
<keyword evidence="2" id="KW-1185">Reference proteome</keyword>
<proteinExistence type="predicted"/>
<sequence length="265" mass="30368">MSKSNLDALNLSPEKLAKVALVYEGYAEGLFEKDGVKVDPEYKASSYVISACFILPVDPSKAKAKFYEAAKIYKELGQPIWKLYGICSDNYEGILKEQSNGVLEYEDNQAEQFFTILADFYLSVSSRKNREVHYEERLRSFHNEFVGKVPNLGIPLNFIIELIDDAKNWNGEINKNNLVRFSELLRRSVELLNLNQSDSYHWQNMFGSMIPIEPITIAVIVPLLKKWNSFSNIIELITLIEPNNKERLFLALAESIIKKNNSENT</sequence>
<protein>
    <submittedName>
        <fullName evidence="1">Uncharacterized protein</fullName>
    </submittedName>
</protein>
<reference evidence="1 2" key="1">
    <citation type="submission" date="2019-02" db="EMBL/GenBank/DDBJ databases">
        <title>Pedobacter sp. RP-3-8 sp. nov., isolated from Arctic soil.</title>
        <authorList>
            <person name="Dahal R.H."/>
        </authorList>
    </citation>
    <scope>NUCLEOTIDE SEQUENCE [LARGE SCALE GENOMIC DNA]</scope>
    <source>
        <strain evidence="1 2">RP-3-8</strain>
    </source>
</reference>
<dbReference type="RefSeq" id="WP_131610187.1">
    <property type="nucleotide sequence ID" value="NZ_SJSM01000010.1"/>
</dbReference>
<dbReference type="EMBL" id="SJSM01000010">
    <property type="protein sequence ID" value="TCC95039.1"/>
    <property type="molecule type" value="Genomic_DNA"/>
</dbReference>
<name>A0A4R0N509_9SPHI</name>
<dbReference type="AlphaFoldDB" id="A0A4R0N509"/>
<evidence type="ECO:0000313" key="2">
    <source>
        <dbReference type="Proteomes" id="UP000291117"/>
    </source>
</evidence>
<dbReference type="Proteomes" id="UP000291117">
    <property type="component" value="Unassembled WGS sequence"/>
</dbReference>
<evidence type="ECO:0000313" key="1">
    <source>
        <dbReference type="EMBL" id="TCC95039.1"/>
    </source>
</evidence>
<accession>A0A4R0N509</accession>
<organism evidence="1 2">
    <name type="scientific">Pedobacter hiemivivus</name>
    <dbReference type="NCBI Taxonomy" id="2530454"/>
    <lineage>
        <taxon>Bacteria</taxon>
        <taxon>Pseudomonadati</taxon>
        <taxon>Bacteroidota</taxon>
        <taxon>Sphingobacteriia</taxon>
        <taxon>Sphingobacteriales</taxon>
        <taxon>Sphingobacteriaceae</taxon>
        <taxon>Pedobacter</taxon>
    </lineage>
</organism>